<dbReference type="Pfam" id="PF02597">
    <property type="entry name" value="ThiS"/>
    <property type="match status" value="1"/>
</dbReference>
<evidence type="ECO:0000313" key="1">
    <source>
        <dbReference type="EMBL" id="WNY22858.1"/>
    </source>
</evidence>
<dbReference type="InterPro" id="IPR016155">
    <property type="entry name" value="Mopterin_synth/thiamin_S_b"/>
</dbReference>
<proteinExistence type="predicted"/>
<dbReference type="EMBL" id="CP131059">
    <property type="protein sequence ID" value="WNY22858.1"/>
    <property type="molecule type" value="Genomic_DNA"/>
</dbReference>
<dbReference type="CDD" id="cd17040">
    <property type="entry name" value="Ubl_MoaD_like"/>
    <property type="match status" value="1"/>
</dbReference>
<dbReference type="RefSeq" id="WP_316557826.1">
    <property type="nucleotide sequence ID" value="NZ_CP131059.1"/>
</dbReference>
<sequence>MKVSISIFGMHTTLNESMVEMDIPALSTVKELMTRFAFTLLSDPDLIIDKEGNLRKHLIIQVNKKRVMTGKAADYVLNEGDKVTVYPSVSGG</sequence>
<organism evidence="1 2">
    <name type="scientific">Methanimicrococcus hongohii</name>
    <dbReference type="NCBI Taxonomy" id="3028295"/>
    <lineage>
        <taxon>Archaea</taxon>
        <taxon>Methanobacteriati</taxon>
        <taxon>Methanobacteriota</taxon>
        <taxon>Stenosarchaea group</taxon>
        <taxon>Methanomicrobia</taxon>
        <taxon>Methanosarcinales</taxon>
        <taxon>Methanosarcinaceae</taxon>
        <taxon>Methanimicrococcus</taxon>
    </lineage>
</organism>
<dbReference type="Gene3D" id="3.10.20.30">
    <property type="match status" value="1"/>
</dbReference>
<evidence type="ECO:0000313" key="2">
    <source>
        <dbReference type="Proteomes" id="UP001302978"/>
    </source>
</evidence>
<accession>A0AA96UZC7</accession>
<dbReference type="InterPro" id="IPR012675">
    <property type="entry name" value="Beta-grasp_dom_sf"/>
</dbReference>
<gene>
    <name evidence="1" type="ORF">MmiHf6_01430</name>
</gene>
<dbReference type="AlphaFoldDB" id="A0AA96UZC7"/>
<keyword evidence="2" id="KW-1185">Reference proteome</keyword>
<reference evidence="1 2" key="1">
    <citation type="submission" date="2023-07" db="EMBL/GenBank/DDBJ databases">
        <title>Closed genoem sequence of Methanomicrococcus sp. Hf6.</title>
        <authorList>
            <person name="Poehlein A."/>
            <person name="Protasov E."/>
            <person name="Platt K."/>
            <person name="Reeh H."/>
            <person name="Daniel R."/>
            <person name="Brune A."/>
        </authorList>
    </citation>
    <scope>NUCLEOTIDE SEQUENCE [LARGE SCALE GENOMIC DNA]</scope>
    <source>
        <strain evidence="1 2">Hf6</strain>
    </source>
</reference>
<dbReference type="KEGG" id="mehf:MmiHf6_01430"/>
<dbReference type="GeneID" id="85194578"/>
<dbReference type="InterPro" id="IPR003749">
    <property type="entry name" value="ThiS/MoaD-like"/>
</dbReference>
<dbReference type="Proteomes" id="UP001302978">
    <property type="component" value="Chromosome"/>
</dbReference>
<protein>
    <recommendedName>
        <fullName evidence="3">MoaD/ThiS family protein</fullName>
    </recommendedName>
</protein>
<evidence type="ECO:0008006" key="3">
    <source>
        <dbReference type="Google" id="ProtNLM"/>
    </source>
</evidence>
<name>A0AA96UZC7_9EURY</name>
<dbReference type="SUPFAM" id="SSF54285">
    <property type="entry name" value="MoaD/ThiS"/>
    <property type="match status" value="1"/>
</dbReference>